<keyword evidence="4 7" id="KW-0267">Excision nuclease</keyword>
<dbReference type="PROSITE" id="PS50151">
    <property type="entry name" value="UVR"/>
    <property type="match status" value="1"/>
</dbReference>
<feature type="domain" description="UvrC family homology region profile" evidence="10">
    <location>
        <begin position="258"/>
        <end position="488"/>
    </location>
</feature>
<dbReference type="GO" id="GO:0005737">
    <property type="term" value="C:cytoplasm"/>
    <property type="evidence" value="ECO:0007669"/>
    <property type="project" value="UniProtKB-SubCell"/>
</dbReference>
<evidence type="ECO:0000256" key="3">
    <source>
        <dbReference type="ARBA" id="ARBA00022769"/>
    </source>
</evidence>
<dbReference type="Pfam" id="PF14520">
    <property type="entry name" value="HHH_5"/>
    <property type="match status" value="1"/>
</dbReference>
<evidence type="ECO:0000256" key="6">
    <source>
        <dbReference type="ARBA" id="ARBA00023236"/>
    </source>
</evidence>
<comment type="subunit">
    <text evidence="7">Interacts with UvrB in an incision complex.</text>
</comment>
<sequence>MIENDGVATIKRHLKTAPTQPGVYRMFDANGDVLYVGKAKNIKARVTSYTRFDQLIIRIQRMVSATRSMVFVTTRTEAEALLLEASLIKRYRPPYNVLLKDDKSFPYILLREDHRWPQISKHRGARRNKGRYFGPFASASAVNETLNTLQKVFQLRSCSDSMLEGRSRACLLHQIKRCSAPCVDKVSADDYAEMVDETRAFLEGRTSHIQKRFAEAMQEASDALDFERAAVFRDRLRALTQIQSHQSMVNAMVDEADVIAAAEKGGQIGIQMFFYRNGQNWGHRAYFPRHDKTEGIGDVLEAFIGQFYADKPVPRQVLVSHDMPEMALLTDALSTHAGRRVEIAIPKRGRKADVMKEAIRNANEALDRRLAESASQTRLLEGVAELFDLDAPPERIEVYDNSHNQGTNAVGGMVVAGPEGFMKNQYRKFNIKSEDLTPGDDFGMMREVMTRRFARLLKEDENRERGMWPDVVLIDGGKGQLSSVVETLEELGVSDVALVAISKGPDRNAGREQFHMPGRDTFTLPLNDPVLYYLQRLRDEAHRFAIGSHRARRAGDIVKSPLDGVPGIGPKRKKALMHHFGSAKAVAGADVRDLMSVDGISAAMAQAIYDHFHDR</sequence>
<dbReference type="InterPro" id="IPR010994">
    <property type="entry name" value="RuvA_2-like"/>
</dbReference>
<dbReference type="NCBIfam" id="TIGR00194">
    <property type="entry name" value="uvrC"/>
    <property type="match status" value="1"/>
</dbReference>
<dbReference type="Proteomes" id="UP001217500">
    <property type="component" value="Chromosome"/>
</dbReference>
<dbReference type="SUPFAM" id="SSF46600">
    <property type="entry name" value="C-terminal UvrC-binding domain of UvrB"/>
    <property type="match status" value="1"/>
</dbReference>
<dbReference type="PANTHER" id="PTHR30562">
    <property type="entry name" value="UVRC/OXIDOREDUCTASE"/>
    <property type="match status" value="1"/>
</dbReference>
<evidence type="ECO:0000313" key="12">
    <source>
        <dbReference type="Proteomes" id="UP001217500"/>
    </source>
</evidence>
<evidence type="ECO:0000313" key="11">
    <source>
        <dbReference type="EMBL" id="WCL55463.1"/>
    </source>
</evidence>
<dbReference type="PROSITE" id="PS50165">
    <property type="entry name" value="UVRC"/>
    <property type="match status" value="1"/>
</dbReference>
<dbReference type="Pfam" id="PF01541">
    <property type="entry name" value="GIY-YIG"/>
    <property type="match status" value="1"/>
</dbReference>
<evidence type="ECO:0000259" key="9">
    <source>
        <dbReference type="PROSITE" id="PS50164"/>
    </source>
</evidence>
<dbReference type="SMART" id="SM00278">
    <property type="entry name" value="HhH1"/>
    <property type="match status" value="2"/>
</dbReference>
<dbReference type="InterPro" id="IPR003583">
    <property type="entry name" value="Hlx-hairpin-Hlx_DNA-bd_motif"/>
</dbReference>
<accession>A0AAE9XQK1</accession>
<keyword evidence="12" id="KW-1185">Reference proteome</keyword>
<dbReference type="SUPFAM" id="SSF82771">
    <property type="entry name" value="GIY-YIG endonuclease"/>
    <property type="match status" value="1"/>
</dbReference>
<dbReference type="FunFam" id="3.30.420.340:FF:000001">
    <property type="entry name" value="UvrABC system protein C"/>
    <property type="match status" value="1"/>
</dbReference>
<dbReference type="SUPFAM" id="SSF47781">
    <property type="entry name" value="RuvA domain 2-like"/>
    <property type="match status" value="1"/>
</dbReference>
<dbReference type="Gene3D" id="3.30.420.340">
    <property type="entry name" value="UvrC, RNAse H endonuclease domain"/>
    <property type="match status" value="1"/>
</dbReference>
<evidence type="ECO:0000259" key="10">
    <source>
        <dbReference type="PROSITE" id="PS50165"/>
    </source>
</evidence>
<organism evidence="11 12">
    <name type="scientific">Gimibacter soli</name>
    <dbReference type="NCBI Taxonomy" id="3024400"/>
    <lineage>
        <taxon>Bacteria</taxon>
        <taxon>Pseudomonadati</taxon>
        <taxon>Pseudomonadota</taxon>
        <taxon>Alphaproteobacteria</taxon>
        <taxon>Kordiimonadales</taxon>
        <taxon>Temperatibacteraceae</taxon>
        <taxon>Gimibacter</taxon>
    </lineage>
</organism>
<feature type="domain" description="GIY-YIG" evidence="9">
    <location>
        <begin position="19"/>
        <end position="97"/>
    </location>
</feature>
<dbReference type="InterPro" id="IPR038476">
    <property type="entry name" value="UvrC_RNase_H_dom_sf"/>
</dbReference>
<dbReference type="GO" id="GO:0009380">
    <property type="term" value="C:excinuclease repair complex"/>
    <property type="evidence" value="ECO:0007669"/>
    <property type="project" value="InterPro"/>
</dbReference>
<dbReference type="InterPro" id="IPR050066">
    <property type="entry name" value="UvrABC_protein_C"/>
</dbReference>
<dbReference type="Gene3D" id="3.40.1440.10">
    <property type="entry name" value="GIY-YIG endonuclease"/>
    <property type="match status" value="1"/>
</dbReference>
<dbReference type="InterPro" id="IPR036876">
    <property type="entry name" value="UVR_dom_sf"/>
</dbReference>
<evidence type="ECO:0000256" key="4">
    <source>
        <dbReference type="ARBA" id="ARBA00022881"/>
    </source>
</evidence>
<dbReference type="Gene3D" id="1.10.150.20">
    <property type="entry name" value="5' to 3' exonuclease, C-terminal subdomain"/>
    <property type="match status" value="1"/>
</dbReference>
<dbReference type="InterPro" id="IPR001943">
    <property type="entry name" value="UVR_dom"/>
</dbReference>
<dbReference type="Pfam" id="PF22920">
    <property type="entry name" value="UvrC_RNaseH"/>
    <property type="match status" value="1"/>
</dbReference>
<dbReference type="PANTHER" id="PTHR30562:SF1">
    <property type="entry name" value="UVRABC SYSTEM PROTEIN C"/>
    <property type="match status" value="1"/>
</dbReference>
<dbReference type="PROSITE" id="PS50164">
    <property type="entry name" value="GIY_YIG"/>
    <property type="match status" value="1"/>
</dbReference>
<dbReference type="Pfam" id="PF02151">
    <property type="entry name" value="UVR"/>
    <property type="match status" value="1"/>
</dbReference>
<dbReference type="Gene3D" id="4.10.860.10">
    <property type="entry name" value="UVR domain"/>
    <property type="match status" value="1"/>
</dbReference>
<dbReference type="FunFam" id="3.40.1440.10:FF:000001">
    <property type="entry name" value="UvrABC system protein C"/>
    <property type="match status" value="1"/>
</dbReference>
<dbReference type="CDD" id="cd10434">
    <property type="entry name" value="GIY-YIG_UvrC_Cho"/>
    <property type="match status" value="1"/>
</dbReference>
<dbReference type="InterPro" id="IPR000305">
    <property type="entry name" value="GIY-YIG_endonuc"/>
</dbReference>
<reference evidence="11" key="1">
    <citation type="submission" date="2023-01" db="EMBL/GenBank/DDBJ databases">
        <title>The genome sequence of Kordiimonadaceae bacterium 6D33.</title>
        <authorList>
            <person name="Liu Y."/>
        </authorList>
    </citation>
    <scope>NUCLEOTIDE SEQUENCE</scope>
    <source>
        <strain evidence="11">6D33</strain>
    </source>
</reference>
<gene>
    <name evidence="7 11" type="primary">uvrC</name>
    <name evidence="11" type="ORF">PH603_06785</name>
</gene>
<dbReference type="GO" id="GO:0003677">
    <property type="term" value="F:DNA binding"/>
    <property type="evidence" value="ECO:0007669"/>
    <property type="project" value="UniProtKB-UniRule"/>
</dbReference>
<keyword evidence="1 7" id="KW-0963">Cytoplasm</keyword>
<proteinExistence type="inferred from homology"/>
<comment type="subcellular location">
    <subcellularLocation>
        <location evidence="7">Cytoplasm</location>
    </subcellularLocation>
</comment>
<evidence type="ECO:0000256" key="1">
    <source>
        <dbReference type="ARBA" id="ARBA00022490"/>
    </source>
</evidence>
<dbReference type="NCBIfam" id="NF001824">
    <property type="entry name" value="PRK00558.1-5"/>
    <property type="match status" value="1"/>
</dbReference>
<evidence type="ECO:0000256" key="2">
    <source>
        <dbReference type="ARBA" id="ARBA00022763"/>
    </source>
</evidence>
<dbReference type="Pfam" id="PF08459">
    <property type="entry name" value="UvrC_RNaseH_dom"/>
    <property type="match status" value="1"/>
</dbReference>
<keyword evidence="5 7" id="KW-0234">DNA repair</keyword>
<evidence type="ECO:0000259" key="8">
    <source>
        <dbReference type="PROSITE" id="PS50151"/>
    </source>
</evidence>
<evidence type="ECO:0000256" key="5">
    <source>
        <dbReference type="ARBA" id="ARBA00023204"/>
    </source>
</evidence>
<dbReference type="InterPro" id="IPR035901">
    <property type="entry name" value="GIY-YIG_endonuc_sf"/>
</dbReference>
<dbReference type="KEGG" id="gso:PH603_06785"/>
<dbReference type="InterPro" id="IPR047296">
    <property type="entry name" value="GIY-YIG_UvrC_Cho"/>
</dbReference>
<feature type="domain" description="UVR" evidence="8">
    <location>
        <begin position="207"/>
        <end position="242"/>
    </location>
</feature>
<dbReference type="EMBL" id="CP116805">
    <property type="protein sequence ID" value="WCL55463.1"/>
    <property type="molecule type" value="Genomic_DNA"/>
</dbReference>
<comment type="similarity">
    <text evidence="7">Belongs to the UvrC family.</text>
</comment>
<comment type="function">
    <text evidence="7">The UvrABC repair system catalyzes the recognition and processing of DNA lesions. UvrC both incises the 5' and 3' sides of the lesion. The N-terminal half is responsible for the 3' incision and the C-terminal half is responsible for the 5' incision.</text>
</comment>
<evidence type="ECO:0000256" key="7">
    <source>
        <dbReference type="HAMAP-Rule" id="MF_00203"/>
    </source>
</evidence>
<keyword evidence="2 7" id="KW-0227">DNA damage</keyword>
<dbReference type="GO" id="GO:0009381">
    <property type="term" value="F:excinuclease ABC activity"/>
    <property type="evidence" value="ECO:0007669"/>
    <property type="project" value="UniProtKB-UniRule"/>
</dbReference>
<dbReference type="GO" id="GO:0009432">
    <property type="term" value="P:SOS response"/>
    <property type="evidence" value="ECO:0007669"/>
    <property type="project" value="UniProtKB-UniRule"/>
</dbReference>
<dbReference type="SMART" id="SM00465">
    <property type="entry name" value="GIYc"/>
    <property type="match status" value="1"/>
</dbReference>
<keyword evidence="6 7" id="KW-0742">SOS response</keyword>
<dbReference type="AlphaFoldDB" id="A0AAE9XQK1"/>
<dbReference type="InterPro" id="IPR001162">
    <property type="entry name" value="UvrC_RNase_H_dom"/>
</dbReference>
<dbReference type="HAMAP" id="MF_00203">
    <property type="entry name" value="UvrC"/>
    <property type="match status" value="1"/>
</dbReference>
<dbReference type="InterPro" id="IPR004791">
    <property type="entry name" value="UvrC"/>
</dbReference>
<dbReference type="GO" id="GO:0006289">
    <property type="term" value="P:nucleotide-excision repair"/>
    <property type="evidence" value="ECO:0007669"/>
    <property type="project" value="UniProtKB-UniRule"/>
</dbReference>
<name>A0AAE9XQK1_9PROT</name>
<protein>
    <recommendedName>
        <fullName evidence="7">UvrABC system protein C</fullName>
        <shortName evidence="7">Protein UvrC</shortName>
    </recommendedName>
    <alternativeName>
        <fullName evidence="7">Excinuclease ABC subunit C</fullName>
    </alternativeName>
</protein>
<keyword evidence="3 7" id="KW-0228">DNA excision</keyword>